<sequence>MAKINGLISPERAKELNDAFTERCKLISKDIVKRPDNRSSWYSIKDIKAYLKHAKKQAKENGYKLNGIRVYCGAYPTTKEGVGYSTSFIVPTAKIVDGKDGGGGNGDIPEGDGLNHGQDGWPPNANYPQ</sequence>
<feature type="region of interest" description="Disordered" evidence="1">
    <location>
        <begin position="96"/>
        <end position="129"/>
    </location>
</feature>
<dbReference type="EMBL" id="CP157199">
    <property type="protein sequence ID" value="XBG62478.1"/>
    <property type="molecule type" value="Genomic_DNA"/>
</dbReference>
<proteinExistence type="predicted"/>
<accession>A0AAU7BWL2</accession>
<reference evidence="2" key="1">
    <citation type="submission" date="2024-05" db="EMBL/GenBank/DDBJ databases">
        <title>Pontimicrobium maritimus sp. nov., isolated form sea water.</title>
        <authorList>
            <person name="Muhammad N."/>
            <person name="Vuong T.Q."/>
            <person name="Han H.L."/>
            <person name="Kim S.-G."/>
        </authorList>
    </citation>
    <scope>NUCLEOTIDE SEQUENCE</scope>
    <source>
        <strain evidence="2">SW4</strain>
    </source>
</reference>
<evidence type="ECO:0000313" key="2">
    <source>
        <dbReference type="EMBL" id="XBG62478.1"/>
    </source>
</evidence>
<gene>
    <name evidence="2" type="ORF">ABGB03_06120</name>
</gene>
<dbReference type="AlphaFoldDB" id="A0AAU7BWL2"/>
<protein>
    <submittedName>
        <fullName evidence="2">Uncharacterized protein</fullName>
    </submittedName>
</protein>
<dbReference type="RefSeq" id="WP_347925728.1">
    <property type="nucleotide sequence ID" value="NZ_CP157199.1"/>
</dbReference>
<organism evidence="2">
    <name type="scientific">Pontimicrobium sp. SW4</name>
    <dbReference type="NCBI Taxonomy" id="3153519"/>
    <lineage>
        <taxon>Bacteria</taxon>
        <taxon>Pseudomonadati</taxon>
        <taxon>Bacteroidota</taxon>
        <taxon>Flavobacteriia</taxon>
        <taxon>Flavobacteriales</taxon>
        <taxon>Flavobacteriaceae</taxon>
        <taxon>Pontimicrobium</taxon>
    </lineage>
</organism>
<name>A0AAU7BWL2_9FLAO</name>
<evidence type="ECO:0000256" key="1">
    <source>
        <dbReference type="SAM" id="MobiDB-lite"/>
    </source>
</evidence>